<dbReference type="GO" id="GO:0017001">
    <property type="term" value="P:antibiotic catabolic process"/>
    <property type="evidence" value="ECO:0007669"/>
    <property type="project" value="UniProtKB-ARBA"/>
</dbReference>
<sequence length="314" mass="33963">MMARGTAVLRSASLAGILLAIMLLPGQPPVSAKEAARSKLFAEGWIDGTLPQEPEVQVQALDRDSFVIRQSVKTNFEAPFLYLLLGREKALLVDTGAEGGRIRPVVDRLLAQWSAAHGRAAIPLVVAHSHSHGDHVAGDKAFRDRPDTTVIGLEPQDVARFFGIARWPDALASFDLGGRVLTIIPAPGHQAAAIMIYDPKLKLKILLSGDTLYPGRLYVPVNFLADNRASVDRVAAFAARHPIRAVLGAHIEMTRAPGRDYPHEAPAHPDEHLLELPAASIAGLRTGLKAALDVPDRPQVHDDFIIYPVAPRPN</sequence>
<gene>
    <name evidence="3" type="ordered locus">SJA_C2-01300</name>
</gene>
<keyword evidence="4" id="KW-1185">Reference proteome</keyword>
<name>D4Z7M4_SPHIU</name>
<evidence type="ECO:0000259" key="2">
    <source>
        <dbReference type="SMART" id="SM00849"/>
    </source>
</evidence>
<dbReference type="AlphaFoldDB" id="D4Z7M4"/>
<dbReference type="SUPFAM" id="SSF56281">
    <property type="entry name" value="Metallo-hydrolase/oxidoreductase"/>
    <property type="match status" value="1"/>
</dbReference>
<dbReference type="InterPro" id="IPR036866">
    <property type="entry name" value="RibonucZ/Hydroxyglut_hydro"/>
</dbReference>
<dbReference type="STRING" id="452662.SJA_C2-01300"/>
<dbReference type="PANTHER" id="PTHR42951">
    <property type="entry name" value="METALLO-BETA-LACTAMASE DOMAIN-CONTAINING"/>
    <property type="match status" value="1"/>
</dbReference>
<dbReference type="KEGG" id="sjp:SJA_C2-01300"/>
<organism evidence="3 4">
    <name type="scientific">Sphingobium indicum (strain DSM 16413 / CCM 7287 / MTCC 6362 / UT26 / NBRC 101211 / UT26S)</name>
    <name type="common">Sphingobium japonicum</name>
    <dbReference type="NCBI Taxonomy" id="452662"/>
    <lineage>
        <taxon>Bacteria</taxon>
        <taxon>Pseudomonadati</taxon>
        <taxon>Pseudomonadota</taxon>
        <taxon>Alphaproteobacteria</taxon>
        <taxon>Sphingomonadales</taxon>
        <taxon>Sphingomonadaceae</taxon>
        <taxon>Sphingobium</taxon>
    </lineage>
</organism>
<dbReference type="GeneID" id="29275138"/>
<dbReference type="RefSeq" id="WP_013053717.1">
    <property type="nucleotide sequence ID" value="NC_014013.1"/>
</dbReference>
<dbReference type="Gene3D" id="3.60.15.10">
    <property type="entry name" value="Ribonuclease Z/Hydroxyacylglutathione hydrolase-like"/>
    <property type="match status" value="1"/>
</dbReference>
<dbReference type="InterPro" id="IPR001279">
    <property type="entry name" value="Metallo-B-lactamas"/>
</dbReference>
<protein>
    <submittedName>
        <fullName evidence="3">Putative metallo-beta-lactamase</fullName>
    </submittedName>
</protein>
<evidence type="ECO:0000313" key="4">
    <source>
        <dbReference type="Proteomes" id="UP000007753"/>
    </source>
</evidence>
<feature type="domain" description="Metallo-beta-lactamase" evidence="2">
    <location>
        <begin position="78"/>
        <end position="250"/>
    </location>
</feature>
<reference evidence="3 4" key="1">
    <citation type="journal article" date="2010" name="J. Bacteriol.">
        <title>Complete genome sequence of the representative gamma-hexachlorocyclohexane-degrading bacterium Sphingobium japonicum UT26.</title>
        <authorList>
            <person name="Nagata Y."/>
            <person name="Ohtsubo Y."/>
            <person name="Endo R."/>
            <person name="Ichikawa N."/>
            <person name="Ankai A."/>
            <person name="Oguchi A."/>
            <person name="Fukui S."/>
            <person name="Fujita N."/>
            <person name="Tsuda M."/>
        </authorList>
    </citation>
    <scope>NUCLEOTIDE SEQUENCE [LARGE SCALE GENOMIC DNA]</scope>
    <source>
        <strain evidence="4">DSM 16413 / CCM 7287 / MTCC 6362 / UT26 / NBRC 101211 / UT26S</strain>
    </source>
</reference>
<dbReference type="InterPro" id="IPR050855">
    <property type="entry name" value="NDM-1-like"/>
</dbReference>
<comment type="similarity">
    <text evidence="1">Belongs to the metallo-beta-lactamase superfamily. Class-B beta-lactamase family.</text>
</comment>
<evidence type="ECO:0000313" key="3">
    <source>
        <dbReference type="EMBL" id="BAI98493.1"/>
    </source>
</evidence>
<dbReference type="Pfam" id="PF00753">
    <property type="entry name" value="Lactamase_B"/>
    <property type="match status" value="1"/>
</dbReference>
<dbReference type="SMART" id="SM00849">
    <property type="entry name" value="Lactamase_B"/>
    <property type="match status" value="1"/>
</dbReference>
<dbReference type="EMBL" id="AP010804">
    <property type="protein sequence ID" value="BAI98493.1"/>
    <property type="molecule type" value="Genomic_DNA"/>
</dbReference>
<dbReference type="eggNOG" id="COG0491">
    <property type="taxonomic scope" value="Bacteria"/>
</dbReference>
<evidence type="ECO:0000256" key="1">
    <source>
        <dbReference type="ARBA" id="ARBA00005250"/>
    </source>
</evidence>
<dbReference type="Proteomes" id="UP000007753">
    <property type="component" value="Chromosome 2"/>
</dbReference>
<dbReference type="PANTHER" id="PTHR42951:SF4">
    <property type="entry name" value="ACYL-COENZYME A THIOESTERASE MBLAC2"/>
    <property type="match status" value="1"/>
</dbReference>
<accession>D4Z7M4</accession>
<dbReference type="HOGENOM" id="CLU_064918_0_0_5"/>
<proteinExistence type="inferred from homology"/>